<evidence type="ECO:0000313" key="2">
    <source>
        <dbReference type="EMBL" id="KAF4723565.1"/>
    </source>
</evidence>
<name>A0A7J6RTA0_PEROL</name>
<organism evidence="2 3">
    <name type="scientific">Perkinsus olseni</name>
    <name type="common">Perkinsus atlanticus</name>
    <dbReference type="NCBI Taxonomy" id="32597"/>
    <lineage>
        <taxon>Eukaryota</taxon>
        <taxon>Sar</taxon>
        <taxon>Alveolata</taxon>
        <taxon>Perkinsozoa</taxon>
        <taxon>Perkinsea</taxon>
        <taxon>Perkinsida</taxon>
        <taxon>Perkinsidae</taxon>
        <taxon>Perkinsus</taxon>
    </lineage>
</organism>
<gene>
    <name evidence="2" type="ORF">FOZ62_004010</name>
</gene>
<evidence type="ECO:0000313" key="3">
    <source>
        <dbReference type="Proteomes" id="UP000574390"/>
    </source>
</evidence>
<feature type="region of interest" description="Disordered" evidence="1">
    <location>
        <begin position="70"/>
        <end position="90"/>
    </location>
</feature>
<proteinExistence type="predicted"/>
<dbReference type="EMBL" id="JABANM010020004">
    <property type="protein sequence ID" value="KAF4723565.1"/>
    <property type="molecule type" value="Genomic_DNA"/>
</dbReference>
<protein>
    <submittedName>
        <fullName evidence="2">Uncharacterized protein</fullName>
    </submittedName>
</protein>
<comment type="caution">
    <text evidence="2">The sequence shown here is derived from an EMBL/GenBank/DDBJ whole genome shotgun (WGS) entry which is preliminary data.</text>
</comment>
<dbReference type="AlphaFoldDB" id="A0A7J6RTA0"/>
<dbReference type="Proteomes" id="UP000574390">
    <property type="component" value="Unassembled WGS sequence"/>
</dbReference>
<accession>A0A7J6RTA0</accession>
<reference evidence="2 3" key="1">
    <citation type="submission" date="2020-04" db="EMBL/GenBank/DDBJ databases">
        <title>Perkinsus olseni comparative genomics.</title>
        <authorList>
            <person name="Bogema D.R."/>
        </authorList>
    </citation>
    <scope>NUCLEOTIDE SEQUENCE [LARGE SCALE GENOMIC DNA]</scope>
    <source>
        <strain evidence="2">ATCC PRA-205</strain>
    </source>
</reference>
<evidence type="ECO:0000256" key="1">
    <source>
        <dbReference type="SAM" id="MobiDB-lite"/>
    </source>
</evidence>
<feature type="non-terminal residue" evidence="2">
    <location>
        <position position="1"/>
    </location>
</feature>
<sequence length="240" mass="27001">ERLADIRKLLWSSMDTPNALEQPRQRIHDQGFGTLGASLARPLLIRADALDKAEAREAIAELTRSPRWELASRESSRVAQTPERPTKVDKDGERWRNYKWHHLKREKCPQLAGYKYGKYLSCGEREEATTMLRKRETQALLVKAGFLNVKPGKRTSGSFGVSNLDKAKSAEKGWLRSCSSVFEADSRSWNLERDDPLADYTTFIEQVSLVKRAIRPPSEGPSGLMVAAERACGGRKPMGS</sequence>